<dbReference type="Proteomes" id="UP000059188">
    <property type="component" value="Unassembled WGS sequence"/>
</dbReference>
<sequence length="473" mass="52822">MFKTQLSRKTDLEERDGAHAARMSPGQASLFQALLSLEHPPSDVLDKERSQSRITTALALNTPLAALQCTLYNEPVLDHGLESNSLPFVLYSYSAWMIRMLFDPARVMSQTRDYVIRHYYESEASRRLVVLIANILKSIAANPNTDPGYVHKASALLQLIHRSLSRVASRPLNPSREVDAREATKGLYHTIELMSATRFAPLQVPLELLRTAAPVFRRALSGPLDERVHLATALLHLEPNIRHYPVVDVVYSMASGLPTNIKYDTSWCSGNINYAALLDDSSHLGMSWLIGLPDQLVVILARINALSQEDGGGADIEMHEIEENLQQLTTRIEEHSRLPECSSDPRAAVPKAWCMVAYIYFYLSVCGVDASDPRVIHAQQTIMEIIQTSEQSLRLDTHLSGCMLFAGIVTSRSDERHLIITRLTNLPESALSDNSFVTGILALQDLWARVDTENRPAEWSDYRLAAMRIAKVG</sequence>
<keyword evidence="5" id="KW-1185">Reference proteome</keyword>
<evidence type="ECO:0000256" key="3">
    <source>
        <dbReference type="SAM" id="MobiDB-lite"/>
    </source>
</evidence>
<proteinExistence type="predicted"/>
<dbReference type="PANTHER" id="PTHR37534">
    <property type="entry name" value="TRANSCRIPTIONAL ACTIVATOR PROTEIN UGA3"/>
    <property type="match status" value="1"/>
</dbReference>
<accession>A0A0B7FUI7</accession>
<dbReference type="OrthoDB" id="3222366at2759"/>
<evidence type="ECO:0000313" key="4">
    <source>
        <dbReference type="EMBL" id="CEL61380.1"/>
    </source>
</evidence>
<dbReference type="EMBL" id="LN679154">
    <property type="protein sequence ID" value="CEL61380.1"/>
    <property type="molecule type" value="Genomic_DNA"/>
</dbReference>
<dbReference type="PANTHER" id="PTHR37534:SF46">
    <property type="entry name" value="ZN(II)2CYS6 TRANSCRIPTION FACTOR (EUROFUNG)"/>
    <property type="match status" value="1"/>
</dbReference>
<dbReference type="AlphaFoldDB" id="A0A0B7FUI7"/>
<evidence type="ECO:0000256" key="1">
    <source>
        <dbReference type="ARBA" id="ARBA00004123"/>
    </source>
</evidence>
<keyword evidence="2" id="KW-0539">Nucleus</keyword>
<evidence type="ECO:0000256" key="2">
    <source>
        <dbReference type="ARBA" id="ARBA00023242"/>
    </source>
</evidence>
<comment type="subcellular location">
    <subcellularLocation>
        <location evidence="1">Nucleus</location>
    </subcellularLocation>
</comment>
<dbReference type="Pfam" id="PF11951">
    <property type="entry name" value="Fungal_trans_2"/>
    <property type="match status" value="1"/>
</dbReference>
<dbReference type="GO" id="GO:0005634">
    <property type="term" value="C:nucleus"/>
    <property type="evidence" value="ECO:0007669"/>
    <property type="project" value="UniProtKB-SubCell"/>
</dbReference>
<evidence type="ECO:0000313" key="5">
    <source>
        <dbReference type="Proteomes" id="UP000059188"/>
    </source>
</evidence>
<name>A0A0B7FUI7_THACB</name>
<dbReference type="InterPro" id="IPR021858">
    <property type="entry name" value="Fun_TF"/>
</dbReference>
<feature type="region of interest" description="Disordered" evidence="3">
    <location>
        <begin position="1"/>
        <end position="22"/>
    </location>
</feature>
<feature type="compositionally biased region" description="Basic and acidic residues" evidence="3">
    <location>
        <begin position="8"/>
        <end position="19"/>
    </location>
</feature>
<gene>
    <name evidence="4" type="ORF">RSOLAG1IB_09983</name>
</gene>
<organism evidence="4 5">
    <name type="scientific">Thanatephorus cucumeris (strain AG1-IB / isolate 7/3/14)</name>
    <name type="common">Lettuce bottom rot fungus</name>
    <name type="synonym">Rhizoctonia solani</name>
    <dbReference type="NCBI Taxonomy" id="1108050"/>
    <lineage>
        <taxon>Eukaryota</taxon>
        <taxon>Fungi</taxon>
        <taxon>Dikarya</taxon>
        <taxon>Basidiomycota</taxon>
        <taxon>Agaricomycotina</taxon>
        <taxon>Agaricomycetes</taxon>
        <taxon>Cantharellales</taxon>
        <taxon>Ceratobasidiaceae</taxon>
        <taxon>Rhizoctonia</taxon>
        <taxon>Rhizoctonia solani AG-1</taxon>
    </lineage>
</organism>
<reference evidence="4 5" key="1">
    <citation type="submission" date="2014-11" db="EMBL/GenBank/DDBJ databases">
        <authorList>
            <person name="Wibberg Daniel"/>
        </authorList>
    </citation>
    <scope>NUCLEOTIDE SEQUENCE [LARGE SCALE GENOMIC DNA]</scope>
    <source>
        <strain evidence="4">Rhizoctonia solani AG1-IB 7/3/14</strain>
    </source>
</reference>
<protein>
    <submittedName>
        <fullName evidence="4">Uncharacterized protein</fullName>
    </submittedName>
</protein>